<proteinExistence type="predicted"/>
<name>A0A8J6LNB5_9FIRM</name>
<keyword evidence="2" id="KW-1185">Reference proteome</keyword>
<evidence type="ECO:0008006" key="3">
    <source>
        <dbReference type="Google" id="ProtNLM"/>
    </source>
</evidence>
<reference evidence="1" key="1">
    <citation type="submission" date="2020-06" db="EMBL/GenBank/DDBJ databases">
        <title>Novel chitinolytic bacterium.</title>
        <authorList>
            <person name="Ungkulpasvich U."/>
            <person name="Kosugi A."/>
            <person name="Uke A."/>
        </authorList>
    </citation>
    <scope>NUCLEOTIDE SEQUENCE</scope>
    <source>
        <strain evidence="1">UUS1-1</strain>
    </source>
</reference>
<dbReference type="PANTHER" id="PTHR39517">
    <property type="entry name" value="SLL0192 PROTEIN"/>
    <property type="match status" value="1"/>
</dbReference>
<dbReference type="RefSeq" id="WP_181340151.1">
    <property type="nucleotide sequence ID" value="NZ_JAAKDE010000017.1"/>
</dbReference>
<organism evidence="1 2">
    <name type="scientific">Capillibacterium thermochitinicola</name>
    <dbReference type="NCBI Taxonomy" id="2699427"/>
    <lineage>
        <taxon>Bacteria</taxon>
        <taxon>Bacillati</taxon>
        <taxon>Bacillota</taxon>
        <taxon>Capillibacterium</taxon>
    </lineage>
</organism>
<dbReference type="EMBL" id="JAAKDE010000017">
    <property type="protein sequence ID" value="MBA2133683.1"/>
    <property type="molecule type" value="Genomic_DNA"/>
</dbReference>
<dbReference type="PANTHER" id="PTHR39517:SF1">
    <property type="entry name" value="LIPID-A-DISACCHARIDE SYNTHASE"/>
    <property type="match status" value="1"/>
</dbReference>
<dbReference type="InterPro" id="IPR019994">
    <property type="entry name" value="Lipid-A-disac_synthase-rel_put"/>
</dbReference>
<evidence type="ECO:0000313" key="1">
    <source>
        <dbReference type="EMBL" id="MBA2133683.1"/>
    </source>
</evidence>
<accession>A0A8J6LNB5</accession>
<evidence type="ECO:0000313" key="2">
    <source>
        <dbReference type="Proteomes" id="UP000657177"/>
    </source>
</evidence>
<protein>
    <recommendedName>
        <fullName evidence="3">Lipid-A-disaccharide synthase</fullName>
    </recommendedName>
</protein>
<dbReference type="NCBIfam" id="TIGR03492">
    <property type="entry name" value="lipid-A-disaccharide synthase-related protein"/>
    <property type="match status" value="1"/>
</dbReference>
<dbReference type="AlphaFoldDB" id="A0A8J6LNB5"/>
<sequence>MSTVRNEERRRVLLLSNGHGEDEIAAVLGEQLAQVAPEFELLGFPLVGTGRAYAAKGIPVLMGAGPLPSGGFTRNSLGNFLRDVKAGLFRQIGAQVNMLRQLRGSVDLAVCAGDVYLLTLAGLFLKEPIFFLPTAKSDYIAAHLWIERRIMRRFCRQIFPRDARTAASLARHGLPAEFVGNLMMDGLTLTNPAAFQEKAGRVILLLPGSREEAYANMRDLTAAVLALEELAAGQGVEERRRYFVALAGGLNFQELSKRLGPDGWLAAEPAAQELEGGVRGHLDREEAWGRLRITIVQGRFGDLLAACDLVIGLAGTGNEQAAGMGKPVLTFPGRGAQFTRVFAERQKRLLGDAVCLLPRAPEVVAKTALALLCDPAARERMGRCGRQRMGEPGGARKLALRIKEYLA</sequence>
<gene>
    <name evidence="1" type="ORF">G5B42_09055</name>
</gene>
<comment type="caution">
    <text evidence="1">The sequence shown here is derived from an EMBL/GenBank/DDBJ whole genome shotgun (WGS) entry which is preliminary data.</text>
</comment>
<dbReference type="Proteomes" id="UP000657177">
    <property type="component" value="Unassembled WGS sequence"/>
</dbReference>
<dbReference type="SUPFAM" id="SSF53756">
    <property type="entry name" value="UDP-Glycosyltransferase/glycogen phosphorylase"/>
    <property type="match status" value="1"/>
</dbReference>